<dbReference type="InterPro" id="IPR050175">
    <property type="entry name" value="Complex_I_Subunit_2"/>
</dbReference>
<feature type="transmembrane region" description="Helical" evidence="18">
    <location>
        <begin position="83"/>
        <end position="106"/>
    </location>
</feature>
<dbReference type="AlphaFoldDB" id="A0A1P8NMW1"/>
<evidence type="ECO:0000256" key="12">
    <source>
        <dbReference type="ARBA" id="ARBA00022989"/>
    </source>
</evidence>
<keyword evidence="12 18" id="KW-1133">Transmembrane helix</keyword>
<evidence type="ECO:0000259" key="19">
    <source>
        <dbReference type="Pfam" id="PF00361"/>
    </source>
</evidence>
<evidence type="ECO:0000256" key="6">
    <source>
        <dbReference type="ARBA" id="ARBA00022448"/>
    </source>
</evidence>
<evidence type="ECO:0000256" key="17">
    <source>
        <dbReference type="ARBA" id="ARBA00049551"/>
    </source>
</evidence>
<evidence type="ECO:0000256" key="1">
    <source>
        <dbReference type="ARBA" id="ARBA00003257"/>
    </source>
</evidence>
<evidence type="ECO:0000256" key="2">
    <source>
        <dbReference type="ARBA" id="ARBA00004448"/>
    </source>
</evidence>
<feature type="transmembrane region" description="Helical" evidence="18">
    <location>
        <begin position="12"/>
        <end position="37"/>
    </location>
</feature>
<evidence type="ECO:0000256" key="4">
    <source>
        <dbReference type="ARBA" id="ARBA00012944"/>
    </source>
</evidence>
<dbReference type="GO" id="GO:0005743">
    <property type="term" value="C:mitochondrial inner membrane"/>
    <property type="evidence" value="ECO:0007669"/>
    <property type="project" value="UniProtKB-SubCell"/>
</dbReference>
<evidence type="ECO:0000256" key="14">
    <source>
        <dbReference type="ARBA" id="ARBA00023075"/>
    </source>
</evidence>
<feature type="transmembrane region" description="Helical" evidence="18">
    <location>
        <begin position="166"/>
        <end position="184"/>
    </location>
</feature>
<keyword evidence="11 18" id="KW-0249">Electron transport</keyword>
<evidence type="ECO:0000256" key="9">
    <source>
        <dbReference type="ARBA" id="ARBA00022792"/>
    </source>
</evidence>
<keyword evidence="16 18" id="KW-0472">Membrane</keyword>
<comment type="catalytic activity">
    <reaction evidence="17 18">
        <text>a ubiquinone + NADH + 5 H(+)(in) = a ubiquinol + NAD(+) + 4 H(+)(out)</text>
        <dbReference type="Rhea" id="RHEA:29091"/>
        <dbReference type="Rhea" id="RHEA-COMP:9565"/>
        <dbReference type="Rhea" id="RHEA-COMP:9566"/>
        <dbReference type="ChEBI" id="CHEBI:15378"/>
        <dbReference type="ChEBI" id="CHEBI:16389"/>
        <dbReference type="ChEBI" id="CHEBI:17976"/>
        <dbReference type="ChEBI" id="CHEBI:57540"/>
        <dbReference type="ChEBI" id="CHEBI:57945"/>
        <dbReference type="EC" id="7.1.1.2"/>
    </reaction>
</comment>
<evidence type="ECO:0000256" key="5">
    <source>
        <dbReference type="ARBA" id="ARBA00021008"/>
    </source>
</evidence>
<dbReference type="EC" id="7.1.1.2" evidence="4 18"/>
<keyword evidence="8 18" id="KW-0812">Transmembrane</keyword>
<keyword evidence="10 18" id="KW-1278">Translocase</keyword>
<keyword evidence="7 18" id="KW-0679">Respiratory chain</keyword>
<gene>
    <name evidence="20" type="primary">nad2</name>
</gene>
<keyword evidence="15 18" id="KW-0496">Mitochondrion</keyword>
<reference evidence="20" key="2">
    <citation type="submission" date="2016-10" db="EMBL/GenBank/DDBJ databases">
        <authorList>
            <person name="Gomez-Rodriguez C."/>
            <person name="Crampton-Platt A."/>
            <person name="Timmermans M.J.T.N."/>
            <person name="Baselga A."/>
            <person name="Vogler A.P."/>
        </authorList>
    </citation>
    <scope>NUCLEOTIDE SEQUENCE</scope>
</reference>
<accession>A0A1P8NMW1</accession>
<evidence type="ECO:0000256" key="8">
    <source>
        <dbReference type="ARBA" id="ARBA00022692"/>
    </source>
</evidence>
<feature type="domain" description="NADH:quinone oxidoreductase/Mrp antiporter transmembrane" evidence="19">
    <location>
        <begin position="16"/>
        <end position="277"/>
    </location>
</feature>
<dbReference type="GO" id="GO:0008137">
    <property type="term" value="F:NADH dehydrogenase (ubiquinone) activity"/>
    <property type="evidence" value="ECO:0007669"/>
    <property type="project" value="UniProtKB-EC"/>
</dbReference>
<proteinExistence type="inferred from homology"/>
<evidence type="ECO:0000256" key="11">
    <source>
        <dbReference type="ARBA" id="ARBA00022982"/>
    </source>
</evidence>
<feature type="transmembrane region" description="Helical" evidence="18">
    <location>
        <begin position="262"/>
        <end position="281"/>
    </location>
</feature>
<organism evidence="20">
    <name type="scientific">Chaetocnema scheffleri</name>
    <dbReference type="NCBI Taxonomy" id="1425543"/>
    <lineage>
        <taxon>Eukaryota</taxon>
        <taxon>Metazoa</taxon>
        <taxon>Ecdysozoa</taxon>
        <taxon>Arthropoda</taxon>
        <taxon>Hexapoda</taxon>
        <taxon>Insecta</taxon>
        <taxon>Pterygota</taxon>
        <taxon>Neoptera</taxon>
        <taxon>Endopterygota</taxon>
        <taxon>Coleoptera</taxon>
        <taxon>Polyphaga</taxon>
        <taxon>Cucujiformia</taxon>
        <taxon>Chrysomeloidea</taxon>
        <taxon>Chrysomelidae</taxon>
        <taxon>Galerucinae</taxon>
        <taxon>Alticini</taxon>
        <taxon>Chaetocnemina</taxon>
        <taxon>Chaetocnema</taxon>
    </lineage>
</organism>
<reference evidence="20" key="1">
    <citation type="journal article" date="2015" name="Methods Ecol Evol">
        <title>Validating the power of mitochondrial metagenomics for community ecology and phylogenetics of complex assemblages.</title>
        <authorList>
            <person name="Gomez-Rodriguez C."/>
            <person name="Crampton-Platt A."/>
            <person name="Timmermans M.J.T.N."/>
            <person name="Baselga A."/>
            <person name="Vogler A.P."/>
        </authorList>
    </citation>
    <scope>NUCLEOTIDE SEQUENCE</scope>
</reference>
<evidence type="ECO:0000256" key="7">
    <source>
        <dbReference type="ARBA" id="ARBA00022660"/>
    </source>
</evidence>
<evidence type="ECO:0000256" key="10">
    <source>
        <dbReference type="ARBA" id="ARBA00022967"/>
    </source>
</evidence>
<dbReference type="GO" id="GO:0006120">
    <property type="term" value="P:mitochondrial electron transport, NADH to ubiquinone"/>
    <property type="evidence" value="ECO:0007669"/>
    <property type="project" value="InterPro"/>
</dbReference>
<keyword evidence="13 18" id="KW-0520">NAD</keyword>
<evidence type="ECO:0000256" key="15">
    <source>
        <dbReference type="ARBA" id="ARBA00023128"/>
    </source>
</evidence>
<evidence type="ECO:0000256" key="3">
    <source>
        <dbReference type="ARBA" id="ARBA00007012"/>
    </source>
</evidence>
<evidence type="ECO:0000256" key="18">
    <source>
        <dbReference type="RuleBase" id="RU003403"/>
    </source>
</evidence>
<keyword evidence="6" id="KW-0813">Transport</keyword>
<dbReference type="InterPro" id="IPR003917">
    <property type="entry name" value="NADH_UbQ_OxRdtase_chain2"/>
</dbReference>
<comment type="similarity">
    <text evidence="3 18">Belongs to the complex I subunit 2 family.</text>
</comment>
<dbReference type="PRINTS" id="PR01436">
    <property type="entry name" value="NADHDHGNASE2"/>
</dbReference>
<dbReference type="Pfam" id="PF00361">
    <property type="entry name" value="Proton_antipo_M"/>
    <property type="match status" value="1"/>
</dbReference>
<feature type="transmembrane region" description="Helical" evidence="18">
    <location>
        <begin position="230"/>
        <end position="250"/>
    </location>
</feature>
<keyword evidence="14 18" id="KW-0830">Ubiquinone</keyword>
<geneLocation type="mitochondrion" evidence="20"/>
<comment type="function">
    <text evidence="1">Core subunit of the mitochondrial membrane respiratory chain NADH dehydrogenase (Complex I) that is believed to belong to the minimal assembly required for catalysis. Complex I functions in the transfer of electrons from NADH to the respiratory chain. The immediate electron acceptor for the enzyme is believed to be ubiquinone.</text>
</comment>
<dbReference type="InterPro" id="IPR001750">
    <property type="entry name" value="ND/Mrp_TM"/>
</dbReference>
<feature type="transmembrane region" description="Helical" evidence="18">
    <location>
        <begin position="49"/>
        <end position="71"/>
    </location>
</feature>
<dbReference type="EMBL" id="KX943431">
    <property type="protein sequence ID" value="APX39940.1"/>
    <property type="molecule type" value="Genomic_DNA"/>
</dbReference>
<dbReference type="PANTHER" id="PTHR46552">
    <property type="entry name" value="NADH-UBIQUINONE OXIDOREDUCTASE CHAIN 2"/>
    <property type="match status" value="1"/>
</dbReference>
<sequence length="327" mass="38326">MFFNLMIISTLITISSYSWFSMWIGLEINLLSIIPIFKSNLNYFPAEATIKYFITQTLASIFILFTIILLINTNELMFKINNYYLMLILNSSLLTKLGAAPFHSWFPEVSEGLNWMNNLILMTWQKIAPSILLMYNININFFIYIIILSSLVSGIYGLNQTSLRKILAYSSINHISWMLASMFFNKTIWINYFMIYTIISINIIMIFSYFNIFNISQMSLIFKSNKIMNLLLMMNFFSLGGLPPFLGFYPKWLTLNLLIYNNFYFISLILVLLTLMTLYFYTRLMFSSLTLITNESLLNLKFNNKLLIILNLIVLMSLPISMNLYNF</sequence>
<feature type="transmembrane region" description="Helical" evidence="18">
    <location>
        <begin position="306"/>
        <end position="325"/>
    </location>
</feature>
<evidence type="ECO:0000256" key="13">
    <source>
        <dbReference type="ARBA" id="ARBA00023027"/>
    </source>
</evidence>
<keyword evidence="9 18" id="KW-0999">Mitochondrion inner membrane</keyword>
<protein>
    <recommendedName>
        <fullName evidence="5 18">NADH-ubiquinone oxidoreductase chain 2</fullName>
        <ecNumber evidence="4 18">7.1.1.2</ecNumber>
    </recommendedName>
</protein>
<dbReference type="PANTHER" id="PTHR46552:SF1">
    <property type="entry name" value="NADH-UBIQUINONE OXIDOREDUCTASE CHAIN 2"/>
    <property type="match status" value="1"/>
</dbReference>
<evidence type="ECO:0000256" key="16">
    <source>
        <dbReference type="ARBA" id="ARBA00023136"/>
    </source>
</evidence>
<comment type="subcellular location">
    <subcellularLocation>
        <location evidence="2 18">Mitochondrion inner membrane</location>
        <topology evidence="2 18">Multi-pass membrane protein</topology>
    </subcellularLocation>
</comment>
<name>A0A1P8NMW1_9CUCU</name>
<comment type="function">
    <text evidence="18">Core subunit of the mitochondrial membrane respiratory chain NADH dehydrogenase (Complex I) which catalyzes electron transfer from NADH through the respiratory chain, using ubiquinone as an electron acceptor. Essential for the catalytic activity and assembly of complex I.</text>
</comment>
<feature type="transmembrane region" description="Helical" evidence="18">
    <location>
        <begin position="141"/>
        <end position="159"/>
    </location>
</feature>
<evidence type="ECO:0000313" key="20">
    <source>
        <dbReference type="EMBL" id="APX39940.1"/>
    </source>
</evidence>
<feature type="transmembrane region" description="Helical" evidence="18">
    <location>
        <begin position="190"/>
        <end position="210"/>
    </location>
</feature>